<dbReference type="InterPro" id="IPR045063">
    <property type="entry name" value="Dynamin_N"/>
</dbReference>
<dbReference type="GO" id="GO:0006897">
    <property type="term" value="P:endocytosis"/>
    <property type="evidence" value="ECO:0007669"/>
    <property type="project" value="TreeGrafter"/>
</dbReference>
<dbReference type="SMART" id="SM00053">
    <property type="entry name" value="DYNc"/>
    <property type="match status" value="1"/>
</dbReference>
<dbReference type="OMA" id="ERYGHEY"/>
<evidence type="ECO:0000256" key="3">
    <source>
        <dbReference type="SAM" id="MobiDB-lite"/>
    </source>
</evidence>
<reference evidence="7" key="1">
    <citation type="journal article" date="2016" name="Genome Announc.">
        <title>Draft genome sequences of fungus Aspergillus calidoustus.</title>
        <authorList>
            <person name="Horn F."/>
            <person name="Linde J."/>
            <person name="Mattern D.J."/>
            <person name="Walther G."/>
            <person name="Guthke R."/>
            <person name="Scherlach K."/>
            <person name="Martin K."/>
            <person name="Brakhage A.A."/>
            <person name="Petzke L."/>
            <person name="Valiante V."/>
        </authorList>
    </citation>
    <scope>NUCLEOTIDE SEQUENCE [LARGE SCALE GENOMIC DNA]</scope>
    <source>
        <strain evidence="7">SF006504</strain>
    </source>
</reference>
<dbReference type="GO" id="GO:0008017">
    <property type="term" value="F:microtubule binding"/>
    <property type="evidence" value="ECO:0007669"/>
    <property type="project" value="TreeGrafter"/>
</dbReference>
<dbReference type="GO" id="GO:0016559">
    <property type="term" value="P:peroxisome fission"/>
    <property type="evidence" value="ECO:0007669"/>
    <property type="project" value="TreeGrafter"/>
</dbReference>
<dbReference type="InterPro" id="IPR001401">
    <property type="entry name" value="Dynamin_GTPase"/>
</dbReference>
<dbReference type="GO" id="GO:0016020">
    <property type="term" value="C:membrane"/>
    <property type="evidence" value="ECO:0007669"/>
    <property type="project" value="TreeGrafter"/>
</dbReference>
<dbReference type="AlphaFoldDB" id="A0A0U5FNY0"/>
<dbReference type="GO" id="GO:0003924">
    <property type="term" value="F:GTPase activity"/>
    <property type="evidence" value="ECO:0007669"/>
    <property type="project" value="InterPro"/>
</dbReference>
<evidence type="ECO:0000256" key="2">
    <source>
        <dbReference type="ARBA" id="ARBA00023134"/>
    </source>
</evidence>
<gene>
    <name evidence="6" type="ORF">ASPCAL00571</name>
</gene>
<evidence type="ECO:0000313" key="7">
    <source>
        <dbReference type="Proteomes" id="UP000054771"/>
    </source>
</evidence>
<dbReference type="InterPro" id="IPR022812">
    <property type="entry name" value="Dynamin"/>
</dbReference>
<dbReference type="GO" id="GO:0005739">
    <property type="term" value="C:mitochondrion"/>
    <property type="evidence" value="ECO:0007669"/>
    <property type="project" value="TreeGrafter"/>
</dbReference>
<dbReference type="Proteomes" id="UP000054771">
    <property type="component" value="Unassembled WGS sequence"/>
</dbReference>
<keyword evidence="2" id="KW-0342">GTP-binding</keyword>
<dbReference type="STRING" id="454130.A0A0U5FNY0"/>
<dbReference type="Pfam" id="PF00350">
    <property type="entry name" value="Dynamin_N"/>
    <property type="match status" value="1"/>
</dbReference>
<dbReference type="SUPFAM" id="SSF52540">
    <property type="entry name" value="P-loop containing nucleoside triphosphate hydrolases"/>
    <property type="match status" value="1"/>
</dbReference>
<sequence length="711" mass="80036">MVCNKPGKSVMLADPTLLEKIDKLFAHGVGEYISLPQLVVVGEQSSGKSSILEGLTKMAFPRDSGLCTRFATQIIFRRDLKTEGRRIVACIVPAPDADEKRAEKLRAWQADDLQSLDSAVFVQMMADVHDLMGLSKKDANDGLPAFSSDVLRLEISGPNEHHLSIIDVPGTFENTTPGFTTDEDKAMINKMVDDYMKNPRSVILPVIPAYADLATQKIDQRAREIDPDGSRTLRILTKPDMVDKGTEQKVVDLVNRGGSKTKFGWFVVRNLNHKELQEKTVERDAAEKEWQAKPPWSSVDKDRWGIEALRLRLQEILSLILRKEFQSVRSEIGSKLNQAKAALHGLGAERETATHQRAYLLDIISKFQTIAQNAKTINYGANNYFDEAQELRLATLIVNRNAEFANDVEKRGHLREFQTDDGSSDPTTTLDSEEERNTISSRKVGPCAELEDILPEPAEVSEPLANITDWLNRVYIDSRGFELGTFSPALLATTMKKQSTKWPTLAEGYISDVITIVHSFVLKTLEYACPNRMVRESLLPRIMDNLLDRYTQALKQVHFLSHIELSGTPITVNHYFADNLQKDRQNRMMKSVESDTFYGSGNKKAVWLSAFTRANHLSNREHTVNEIHDILKSYYKVSRKRFVDNICMQAADFHLLSGPDTPISLFTPSFVNNLTDGELEDIAGEDSAVKRIRAQLKKEIRDLEAGKKITS</sequence>
<keyword evidence="1" id="KW-0547">Nucleotide-binding</keyword>
<dbReference type="GO" id="GO:0000266">
    <property type="term" value="P:mitochondrial fission"/>
    <property type="evidence" value="ECO:0007669"/>
    <property type="project" value="TreeGrafter"/>
</dbReference>
<keyword evidence="7" id="KW-1185">Reference proteome</keyword>
<evidence type="ECO:0000256" key="1">
    <source>
        <dbReference type="ARBA" id="ARBA00022741"/>
    </source>
</evidence>
<dbReference type="GO" id="GO:0048312">
    <property type="term" value="P:intracellular distribution of mitochondria"/>
    <property type="evidence" value="ECO:0007669"/>
    <property type="project" value="TreeGrafter"/>
</dbReference>
<dbReference type="InterPro" id="IPR000375">
    <property type="entry name" value="Dynamin_stalk"/>
</dbReference>
<proteinExistence type="predicted"/>
<dbReference type="PRINTS" id="PR00195">
    <property type="entry name" value="DYNAMIN"/>
</dbReference>
<dbReference type="PROSITE" id="PS51388">
    <property type="entry name" value="GED"/>
    <property type="match status" value="1"/>
</dbReference>
<dbReference type="Gene3D" id="3.40.50.300">
    <property type="entry name" value="P-loop containing nucleotide triphosphate hydrolases"/>
    <property type="match status" value="1"/>
</dbReference>
<dbReference type="FunFam" id="3.40.50.300:FF:001425">
    <property type="entry name" value="Dynamin GTPase, putative"/>
    <property type="match status" value="1"/>
</dbReference>
<dbReference type="GO" id="GO:0005874">
    <property type="term" value="C:microtubule"/>
    <property type="evidence" value="ECO:0007669"/>
    <property type="project" value="TreeGrafter"/>
</dbReference>
<feature type="domain" description="GED" evidence="4">
    <location>
        <begin position="624"/>
        <end position="711"/>
    </location>
</feature>
<feature type="region of interest" description="Disordered" evidence="3">
    <location>
        <begin position="417"/>
        <end position="442"/>
    </location>
</feature>
<evidence type="ECO:0000259" key="5">
    <source>
        <dbReference type="PROSITE" id="PS51718"/>
    </source>
</evidence>
<evidence type="ECO:0000313" key="6">
    <source>
        <dbReference type="EMBL" id="CEL00979.1"/>
    </source>
</evidence>
<protein>
    <submittedName>
        <fullName evidence="6">Uncharacterized protein</fullName>
    </submittedName>
</protein>
<evidence type="ECO:0000259" key="4">
    <source>
        <dbReference type="PROSITE" id="PS51388"/>
    </source>
</evidence>
<dbReference type="InterPro" id="IPR027417">
    <property type="entry name" value="P-loop_NTPase"/>
</dbReference>
<name>A0A0U5FNY0_ASPCI</name>
<dbReference type="InterPro" id="IPR030381">
    <property type="entry name" value="G_DYNAMIN_dom"/>
</dbReference>
<dbReference type="CDD" id="cd08771">
    <property type="entry name" value="DLP_1"/>
    <property type="match status" value="1"/>
</dbReference>
<dbReference type="Pfam" id="PF01031">
    <property type="entry name" value="Dynamin_M"/>
    <property type="match status" value="1"/>
</dbReference>
<dbReference type="PANTHER" id="PTHR11566">
    <property type="entry name" value="DYNAMIN"/>
    <property type="match status" value="1"/>
</dbReference>
<accession>A0A0U5FNY0</accession>
<dbReference type="PROSITE" id="PS51718">
    <property type="entry name" value="G_DYNAMIN_2"/>
    <property type="match status" value="1"/>
</dbReference>
<dbReference type="GO" id="GO:0005525">
    <property type="term" value="F:GTP binding"/>
    <property type="evidence" value="ECO:0007669"/>
    <property type="project" value="InterPro"/>
</dbReference>
<dbReference type="PANTHER" id="PTHR11566:SF215">
    <property type="entry name" value="DYNAMIN GTPASE"/>
    <property type="match status" value="1"/>
</dbReference>
<feature type="domain" description="Dynamin-type G" evidence="5">
    <location>
        <begin position="32"/>
        <end position="326"/>
    </location>
</feature>
<dbReference type="OrthoDB" id="415706at2759"/>
<dbReference type="InterPro" id="IPR020850">
    <property type="entry name" value="GED_dom"/>
</dbReference>
<organism evidence="6 7">
    <name type="scientific">Aspergillus calidoustus</name>
    <dbReference type="NCBI Taxonomy" id="454130"/>
    <lineage>
        <taxon>Eukaryota</taxon>
        <taxon>Fungi</taxon>
        <taxon>Dikarya</taxon>
        <taxon>Ascomycota</taxon>
        <taxon>Pezizomycotina</taxon>
        <taxon>Eurotiomycetes</taxon>
        <taxon>Eurotiomycetidae</taxon>
        <taxon>Eurotiales</taxon>
        <taxon>Aspergillaceae</taxon>
        <taxon>Aspergillus</taxon>
        <taxon>Aspergillus subgen. Nidulantes</taxon>
    </lineage>
</organism>
<dbReference type="EMBL" id="CDMC01000001">
    <property type="protein sequence ID" value="CEL00979.1"/>
    <property type="molecule type" value="Genomic_DNA"/>
</dbReference>
<feature type="compositionally biased region" description="Polar residues" evidence="3">
    <location>
        <begin position="420"/>
        <end position="430"/>
    </location>
</feature>